<protein>
    <submittedName>
        <fullName evidence="2">DUF4440 domain-containing protein</fullName>
    </submittedName>
</protein>
<organism evidence="2 3">
    <name type="scientific">Spirosoma endbachense</name>
    <dbReference type="NCBI Taxonomy" id="2666025"/>
    <lineage>
        <taxon>Bacteria</taxon>
        <taxon>Pseudomonadati</taxon>
        <taxon>Bacteroidota</taxon>
        <taxon>Cytophagia</taxon>
        <taxon>Cytophagales</taxon>
        <taxon>Cytophagaceae</taxon>
        <taxon>Spirosoma</taxon>
    </lineage>
</organism>
<dbReference type="AlphaFoldDB" id="A0A6P1VM12"/>
<proteinExistence type="predicted"/>
<name>A0A6P1VM12_9BACT</name>
<gene>
    <name evidence="2" type="ORF">GJR95_04485</name>
</gene>
<reference evidence="2 3" key="1">
    <citation type="submission" date="2019-11" db="EMBL/GenBank/DDBJ databases">
        <title>Spirosoma endbachense sp. nov., isolated from a natural salt meadow.</title>
        <authorList>
            <person name="Rojas J."/>
            <person name="Ambika Manirajan B."/>
            <person name="Ratering S."/>
            <person name="Suarez C."/>
            <person name="Geissler-Plaum R."/>
            <person name="Schnell S."/>
        </authorList>
    </citation>
    <scope>NUCLEOTIDE SEQUENCE [LARGE SCALE GENOMIC DNA]</scope>
    <source>
        <strain evidence="2 3">I-24</strain>
    </source>
</reference>
<feature type="domain" description="DUF4440" evidence="1">
    <location>
        <begin position="10"/>
        <end position="76"/>
    </location>
</feature>
<evidence type="ECO:0000313" key="2">
    <source>
        <dbReference type="EMBL" id="QHV94321.1"/>
    </source>
</evidence>
<dbReference type="EMBL" id="CP045997">
    <property type="protein sequence ID" value="QHV94321.1"/>
    <property type="molecule type" value="Genomic_DNA"/>
</dbReference>
<sequence>MRKVSAWEVNAFLTNDTVSLAKLWSPDYVVMNPFNKIVTFNEIKTLMRTAKINQVRFERISEKITLIQSLAIEMGQEIPDQNSAVAGVPKM</sequence>
<dbReference type="Gene3D" id="3.10.450.50">
    <property type="match status" value="1"/>
</dbReference>
<dbReference type="Proteomes" id="UP000464577">
    <property type="component" value="Chromosome"/>
</dbReference>
<evidence type="ECO:0000259" key="1">
    <source>
        <dbReference type="Pfam" id="PF14534"/>
    </source>
</evidence>
<accession>A0A6P1VM12</accession>
<evidence type="ECO:0000313" key="3">
    <source>
        <dbReference type="Proteomes" id="UP000464577"/>
    </source>
</evidence>
<keyword evidence="3" id="KW-1185">Reference proteome</keyword>
<dbReference type="KEGG" id="senf:GJR95_04485"/>
<dbReference type="Pfam" id="PF14534">
    <property type="entry name" value="DUF4440"/>
    <property type="match status" value="1"/>
</dbReference>
<dbReference type="InterPro" id="IPR027843">
    <property type="entry name" value="DUF4440"/>
</dbReference>